<name>A0ABV7N2R8_9STAP</name>
<evidence type="ECO:0000259" key="3">
    <source>
        <dbReference type="PROSITE" id="PS51186"/>
    </source>
</evidence>
<keyword evidence="5" id="KW-1185">Reference proteome</keyword>
<dbReference type="InterPro" id="IPR027455">
    <property type="entry name" value="Sper_AcTfrase_N"/>
</dbReference>
<reference evidence="5" key="1">
    <citation type="journal article" date="2019" name="Int. J. Syst. Evol. Microbiol.">
        <title>The Global Catalogue of Microorganisms (GCM) 10K type strain sequencing project: providing services to taxonomists for standard genome sequencing and annotation.</title>
        <authorList>
            <consortium name="The Broad Institute Genomics Platform"/>
            <consortium name="The Broad Institute Genome Sequencing Center for Infectious Disease"/>
            <person name="Wu L."/>
            <person name="Ma J."/>
        </authorList>
    </citation>
    <scope>NUCLEOTIDE SEQUENCE [LARGE SCALE GENOMIC DNA]</scope>
    <source>
        <strain evidence="5">CCM 7756</strain>
    </source>
</reference>
<protein>
    <submittedName>
        <fullName evidence="4">GNAT family N-acetyltransferase</fullName>
        <ecNumber evidence="4">2.3.-.-</ecNumber>
    </submittedName>
</protein>
<dbReference type="InterPro" id="IPR050680">
    <property type="entry name" value="YpeA/RimI_acetyltransf"/>
</dbReference>
<dbReference type="EC" id="2.3.-.-" evidence="4"/>
<dbReference type="InterPro" id="IPR000182">
    <property type="entry name" value="GNAT_dom"/>
</dbReference>
<keyword evidence="1 4" id="KW-0808">Transferase</keyword>
<dbReference type="CDD" id="cd04301">
    <property type="entry name" value="NAT_SF"/>
    <property type="match status" value="1"/>
</dbReference>
<organism evidence="4 5">
    <name type="scientific">Salinicoccus sesuvii</name>
    <dbReference type="NCBI Taxonomy" id="868281"/>
    <lineage>
        <taxon>Bacteria</taxon>
        <taxon>Bacillati</taxon>
        <taxon>Bacillota</taxon>
        <taxon>Bacilli</taxon>
        <taxon>Bacillales</taxon>
        <taxon>Staphylococcaceae</taxon>
        <taxon>Salinicoccus</taxon>
    </lineage>
</organism>
<evidence type="ECO:0000313" key="5">
    <source>
        <dbReference type="Proteomes" id="UP001595637"/>
    </source>
</evidence>
<dbReference type="EMBL" id="JBHRVQ010000001">
    <property type="protein sequence ID" value="MFC3387896.1"/>
    <property type="molecule type" value="Genomic_DNA"/>
</dbReference>
<dbReference type="SUPFAM" id="SSF55729">
    <property type="entry name" value="Acyl-CoA N-acyltransferases (Nat)"/>
    <property type="match status" value="1"/>
</dbReference>
<dbReference type="Gene3D" id="3.40.630.30">
    <property type="match status" value="1"/>
</dbReference>
<evidence type="ECO:0000313" key="4">
    <source>
        <dbReference type="EMBL" id="MFC3387896.1"/>
    </source>
</evidence>
<feature type="domain" description="N-acetyltransferase" evidence="3">
    <location>
        <begin position="4"/>
        <end position="148"/>
    </location>
</feature>
<comment type="caution">
    <text evidence="4">The sequence shown here is derived from an EMBL/GenBank/DDBJ whole genome shotgun (WGS) entry which is preliminary data.</text>
</comment>
<accession>A0ABV7N2R8</accession>
<dbReference type="PANTHER" id="PTHR43420:SF47">
    <property type="entry name" value="N-ACETYLTRANSFERASE DOMAIN-CONTAINING PROTEIN"/>
    <property type="match status" value="1"/>
</dbReference>
<dbReference type="PROSITE" id="PS51186">
    <property type="entry name" value="GNAT"/>
    <property type="match status" value="1"/>
</dbReference>
<dbReference type="GO" id="GO:0016746">
    <property type="term" value="F:acyltransferase activity"/>
    <property type="evidence" value="ECO:0007669"/>
    <property type="project" value="UniProtKB-KW"/>
</dbReference>
<evidence type="ECO:0000256" key="2">
    <source>
        <dbReference type="ARBA" id="ARBA00023315"/>
    </source>
</evidence>
<dbReference type="PANTHER" id="PTHR43420">
    <property type="entry name" value="ACETYLTRANSFERASE"/>
    <property type="match status" value="1"/>
</dbReference>
<evidence type="ECO:0000256" key="1">
    <source>
        <dbReference type="ARBA" id="ARBA00022679"/>
    </source>
</evidence>
<dbReference type="Pfam" id="PF00583">
    <property type="entry name" value="Acetyltransf_1"/>
    <property type="match status" value="1"/>
</dbReference>
<sequence length="149" mass="17525">MSHITIRAIDENNLNHVRKIQVKAHQRDFIETVDECLEEAELHKEWRPVSIYSDDDIVGFAMYGAFGENPDVWIDRIIIDDNHQRKGFGTAAIQQLIEIVTNKYDVRTVYLSFTPDNHFAKQLYEKLGFRFTEEYDPAGELIYEYDLTH</sequence>
<dbReference type="RefSeq" id="WP_380652535.1">
    <property type="nucleotide sequence ID" value="NZ_JBHRVQ010000001.1"/>
</dbReference>
<dbReference type="Proteomes" id="UP001595637">
    <property type="component" value="Unassembled WGS sequence"/>
</dbReference>
<dbReference type="Gene3D" id="1.10.287.900">
    <property type="entry name" value="The crystal structure of the spermine/spermidine acetyltransferase from enterococcus faecali"/>
    <property type="match status" value="1"/>
</dbReference>
<dbReference type="InterPro" id="IPR016181">
    <property type="entry name" value="Acyl_CoA_acyltransferase"/>
</dbReference>
<proteinExistence type="predicted"/>
<gene>
    <name evidence="4" type="ORF">ACFOEO_04690</name>
</gene>
<keyword evidence="2 4" id="KW-0012">Acyltransferase</keyword>